<proteinExistence type="predicted"/>
<name>A0A0F9S959_9ZZZZ</name>
<reference evidence="1" key="1">
    <citation type="journal article" date="2015" name="Nature">
        <title>Complex archaea that bridge the gap between prokaryotes and eukaryotes.</title>
        <authorList>
            <person name="Spang A."/>
            <person name="Saw J.H."/>
            <person name="Jorgensen S.L."/>
            <person name="Zaremba-Niedzwiedzka K."/>
            <person name="Martijn J."/>
            <person name="Lind A.E."/>
            <person name="van Eijk R."/>
            <person name="Schleper C."/>
            <person name="Guy L."/>
            <person name="Ettema T.J."/>
        </authorList>
    </citation>
    <scope>NUCLEOTIDE SEQUENCE</scope>
</reference>
<accession>A0A0F9S959</accession>
<gene>
    <name evidence="1" type="ORF">LCGC14_0802640</name>
</gene>
<organism evidence="1">
    <name type="scientific">marine sediment metagenome</name>
    <dbReference type="NCBI Taxonomy" id="412755"/>
    <lineage>
        <taxon>unclassified sequences</taxon>
        <taxon>metagenomes</taxon>
        <taxon>ecological metagenomes</taxon>
    </lineage>
</organism>
<dbReference type="EMBL" id="LAZR01002168">
    <property type="protein sequence ID" value="KKN33561.1"/>
    <property type="molecule type" value="Genomic_DNA"/>
</dbReference>
<evidence type="ECO:0000313" key="1">
    <source>
        <dbReference type="EMBL" id="KKN33561.1"/>
    </source>
</evidence>
<sequence>MKKTPHLRIILDMDSLESPVHGEQEGSAYNGHYGFIAIGMEFFLEYRTKQFF</sequence>
<comment type="caution">
    <text evidence="1">The sequence shown here is derived from an EMBL/GenBank/DDBJ whole genome shotgun (WGS) entry which is preliminary data.</text>
</comment>
<evidence type="ECO:0008006" key="2">
    <source>
        <dbReference type="Google" id="ProtNLM"/>
    </source>
</evidence>
<dbReference type="AlphaFoldDB" id="A0A0F9S959"/>
<protein>
    <recommendedName>
        <fullName evidence="2">Transposase DDE domain-containing protein</fullName>
    </recommendedName>
</protein>